<accession>A0A6C1DQP5</accession>
<dbReference type="Proteomes" id="UP000501346">
    <property type="component" value="Chromosome ScIV"/>
</dbReference>
<name>A0A6C1DQP5_SACPS</name>
<dbReference type="OrthoDB" id="429813at2759"/>
<protein>
    <submittedName>
        <fullName evidence="2">Dityrosine synthesis enzyme</fullName>
    </submittedName>
</protein>
<feature type="region of interest" description="Disordered" evidence="1">
    <location>
        <begin position="1"/>
        <end position="23"/>
    </location>
</feature>
<evidence type="ECO:0000313" key="2">
    <source>
        <dbReference type="EMBL" id="QID78903.1"/>
    </source>
</evidence>
<proteinExistence type="predicted"/>
<dbReference type="Pfam" id="PF05141">
    <property type="entry name" value="DIT1_PvcA"/>
    <property type="match status" value="1"/>
</dbReference>
<dbReference type="PANTHER" id="PTHR37285">
    <property type="entry name" value="SPORE WALL MATURATION PROTEIN DIT1"/>
    <property type="match status" value="1"/>
</dbReference>
<keyword evidence="3" id="KW-1185">Reference proteome</keyword>
<evidence type="ECO:0000313" key="3">
    <source>
        <dbReference type="Proteomes" id="UP000501346"/>
    </source>
</evidence>
<dbReference type="PANTHER" id="PTHR37285:SF5">
    <property type="entry name" value="SPORE WALL MATURATION PROTEIN DIT1"/>
    <property type="match status" value="1"/>
</dbReference>
<gene>
    <name evidence="2" type="primary">DIT1_1</name>
    <name evidence="2" type="ORF">GRS66_001133</name>
</gene>
<evidence type="ECO:0000256" key="1">
    <source>
        <dbReference type="SAM" id="MobiDB-lite"/>
    </source>
</evidence>
<dbReference type="AlphaFoldDB" id="A0A6C1DQP5"/>
<dbReference type="InterPro" id="IPR007817">
    <property type="entry name" value="Isocyanide_synthase_DIT1"/>
</dbReference>
<reference evidence="2 3" key="1">
    <citation type="journal article" date="2019" name="BMC Genomics">
        <title>Chromosome level assembly and comparative genome analysis confirm lager-brewing yeasts originated from a single hybridization.</title>
        <authorList>
            <person name="Salazar A.N."/>
            <person name="Gorter de Vries A.R."/>
            <person name="van den Broek M."/>
            <person name="Brouwers N."/>
            <person name="de la Torre Cortes P."/>
            <person name="Kuijpers N.G.A."/>
            <person name="Daran J.G."/>
            <person name="Abeel T."/>
        </authorList>
    </citation>
    <scope>NUCLEOTIDE SEQUENCE [LARGE SCALE GENOMIC DNA]</scope>
    <source>
        <strain evidence="2 3">CBS 1483</strain>
    </source>
</reference>
<organism evidence="2 3">
    <name type="scientific">Saccharomyces pastorianus</name>
    <name type="common">Lager yeast</name>
    <name type="synonym">Saccharomyces cerevisiae x Saccharomyces eubayanus</name>
    <dbReference type="NCBI Taxonomy" id="27292"/>
    <lineage>
        <taxon>Eukaryota</taxon>
        <taxon>Fungi</taxon>
        <taxon>Dikarya</taxon>
        <taxon>Ascomycota</taxon>
        <taxon>Saccharomycotina</taxon>
        <taxon>Saccharomycetes</taxon>
        <taxon>Saccharomycetales</taxon>
        <taxon>Saccharomycetaceae</taxon>
        <taxon>Saccharomyces</taxon>
    </lineage>
</organism>
<dbReference type="EMBL" id="CP048985">
    <property type="protein sequence ID" value="QID78903.1"/>
    <property type="molecule type" value="Genomic_DNA"/>
</dbReference>
<sequence>MTFTSNLPPSSEQSISPPASSFSSSADTLKDIDIPHNGADLSTYSKFLALYCRSDKCNDFYSLEEKQNCKFGDQWLDFINTIYSLDFSGSEVSGRVSERILPASLANKFTNNLGVAIKISEYTRGDERQIRGCVTTVENENSFNNWFVYHILDQSRLSLSEHPIVTKEVKYHELFADFFEKNLKNTIVNDQWNFGGRDYFIERSRYFTDRYLRIECILPAFPCKSSNEQKVYGSVPDKGEELALKRLIKATQDLVKIYPPGMKIWIVSDGHVFSDCIGVDDDVVSTYTTKLHELYKRVAIPGVDAIGFCGLNDLFFSGAASKVFDPKWVSDVEVAHYTGTQICPKSDLSRQILMKGCDTDAGRLRKQIAIEGHPRLHLYRGFSRFMMEDLSLLEHFQSYSRKKFKKIISMIAFNMIKRNDAYSNLVELIFPHHLRISIHAHINSGPKFGIKVISNEQCSIVSSLEDLDEPKFEDFLHIPTPWHNCVVKVEDEKEKYFLTKSKVVKEALEKGMYDGVWKDTRFDIGEGGHFVIKKIS</sequence>
<feature type="compositionally biased region" description="Low complexity" evidence="1">
    <location>
        <begin position="8"/>
        <end position="23"/>
    </location>
</feature>